<gene>
    <name evidence="2" type="ORF">GCM10017559_63170</name>
</gene>
<proteinExistence type="predicted"/>
<sequence length="159" mass="16691">MIEGRAAAWAGGVTPAASTAKAMRAARDFRKRSLQEIGETPAISMNVHIFGRSLYTFDITLGLACDTAPAAFDRPSGTGSASGSPSRRRRPTRPVRPLPEGGTRPASFVPGRRSGAPEGPRWHVAGGQDRVVPDEQAGPRATGGADPGLPERAPDREPL</sequence>
<accession>A0ABP6L432</accession>
<protein>
    <submittedName>
        <fullName evidence="2">Uncharacterized protein</fullName>
    </submittedName>
</protein>
<evidence type="ECO:0000313" key="3">
    <source>
        <dbReference type="Proteomes" id="UP001499930"/>
    </source>
</evidence>
<dbReference type="EMBL" id="BAAAWD010000017">
    <property type="protein sequence ID" value="GAA3028197.1"/>
    <property type="molecule type" value="Genomic_DNA"/>
</dbReference>
<evidence type="ECO:0000313" key="2">
    <source>
        <dbReference type="EMBL" id="GAA3028197.1"/>
    </source>
</evidence>
<name>A0ABP6L432_9ACTN</name>
<keyword evidence="3" id="KW-1185">Reference proteome</keyword>
<reference evidence="3" key="1">
    <citation type="journal article" date="2019" name="Int. J. Syst. Evol. Microbiol.">
        <title>The Global Catalogue of Microorganisms (GCM) 10K type strain sequencing project: providing services to taxonomists for standard genome sequencing and annotation.</title>
        <authorList>
            <consortium name="The Broad Institute Genomics Platform"/>
            <consortium name="The Broad Institute Genome Sequencing Center for Infectious Disease"/>
            <person name="Wu L."/>
            <person name="Ma J."/>
        </authorList>
    </citation>
    <scope>NUCLEOTIDE SEQUENCE [LARGE SCALE GENOMIC DNA]</scope>
    <source>
        <strain evidence="3">JCM 3106</strain>
    </source>
</reference>
<organism evidence="2 3">
    <name type="scientific">Streptosporangium longisporum</name>
    <dbReference type="NCBI Taxonomy" id="46187"/>
    <lineage>
        <taxon>Bacteria</taxon>
        <taxon>Bacillati</taxon>
        <taxon>Actinomycetota</taxon>
        <taxon>Actinomycetes</taxon>
        <taxon>Streptosporangiales</taxon>
        <taxon>Streptosporangiaceae</taxon>
        <taxon>Streptosporangium</taxon>
    </lineage>
</organism>
<feature type="compositionally biased region" description="Low complexity" evidence="1">
    <location>
        <begin position="74"/>
        <end position="85"/>
    </location>
</feature>
<evidence type="ECO:0000256" key="1">
    <source>
        <dbReference type="SAM" id="MobiDB-lite"/>
    </source>
</evidence>
<feature type="region of interest" description="Disordered" evidence="1">
    <location>
        <begin position="69"/>
        <end position="159"/>
    </location>
</feature>
<dbReference type="Proteomes" id="UP001499930">
    <property type="component" value="Unassembled WGS sequence"/>
</dbReference>
<comment type="caution">
    <text evidence="2">The sequence shown here is derived from an EMBL/GenBank/DDBJ whole genome shotgun (WGS) entry which is preliminary data.</text>
</comment>